<dbReference type="GO" id="GO:0022857">
    <property type="term" value="F:transmembrane transporter activity"/>
    <property type="evidence" value="ECO:0007669"/>
    <property type="project" value="InterPro"/>
</dbReference>
<dbReference type="PANTHER" id="PTHR30158">
    <property type="entry name" value="ACRA/E-RELATED COMPONENT OF DRUG EFFLUX TRANSPORTER"/>
    <property type="match status" value="1"/>
</dbReference>
<dbReference type="InterPro" id="IPR058626">
    <property type="entry name" value="MdtA-like_b-barrel"/>
</dbReference>
<dbReference type="PROSITE" id="PS51257">
    <property type="entry name" value="PROKAR_LIPOPROTEIN"/>
    <property type="match status" value="1"/>
</dbReference>
<dbReference type="Gene3D" id="2.40.420.20">
    <property type="match status" value="1"/>
</dbReference>
<dbReference type="GO" id="GO:0046677">
    <property type="term" value="P:response to antibiotic"/>
    <property type="evidence" value="ECO:0007669"/>
    <property type="project" value="TreeGrafter"/>
</dbReference>
<dbReference type="InterPro" id="IPR006143">
    <property type="entry name" value="RND_pump_MFP"/>
</dbReference>
<dbReference type="EMBL" id="QWDC01000003">
    <property type="protein sequence ID" value="RFZ91143.1"/>
    <property type="molecule type" value="Genomic_DNA"/>
</dbReference>
<dbReference type="Pfam" id="PF25967">
    <property type="entry name" value="RND-MFP_C"/>
    <property type="match status" value="1"/>
</dbReference>
<dbReference type="Proteomes" id="UP000264217">
    <property type="component" value="Unassembled WGS sequence"/>
</dbReference>
<evidence type="ECO:0000313" key="9">
    <source>
        <dbReference type="Proteomes" id="UP000264217"/>
    </source>
</evidence>
<comment type="similarity">
    <text evidence="2">Belongs to the membrane fusion protein (MFP) (TC 8.A.1) family.</text>
</comment>
<evidence type="ECO:0000259" key="5">
    <source>
        <dbReference type="Pfam" id="PF25917"/>
    </source>
</evidence>
<dbReference type="GO" id="GO:0030313">
    <property type="term" value="C:cell envelope"/>
    <property type="evidence" value="ECO:0007669"/>
    <property type="project" value="UniProtKB-SubCell"/>
</dbReference>
<dbReference type="Gene3D" id="2.40.50.100">
    <property type="match status" value="1"/>
</dbReference>
<dbReference type="GO" id="GO:0005886">
    <property type="term" value="C:plasma membrane"/>
    <property type="evidence" value="ECO:0007669"/>
    <property type="project" value="TreeGrafter"/>
</dbReference>
<dbReference type="Pfam" id="PF25917">
    <property type="entry name" value="BSH_RND"/>
    <property type="match status" value="1"/>
</dbReference>
<proteinExistence type="inferred from homology"/>
<evidence type="ECO:0000259" key="7">
    <source>
        <dbReference type="Pfam" id="PF25967"/>
    </source>
</evidence>
<evidence type="ECO:0000259" key="6">
    <source>
        <dbReference type="Pfam" id="PF25944"/>
    </source>
</evidence>
<keyword evidence="3" id="KW-0175">Coiled coil</keyword>
<evidence type="ECO:0000256" key="1">
    <source>
        <dbReference type="ARBA" id="ARBA00004196"/>
    </source>
</evidence>
<evidence type="ECO:0000313" key="8">
    <source>
        <dbReference type="EMBL" id="RFZ91143.1"/>
    </source>
</evidence>
<reference evidence="8 9" key="1">
    <citation type="submission" date="2018-08" db="EMBL/GenBank/DDBJ databases">
        <title>Mucilaginibacter sp. MYSH2.</title>
        <authorList>
            <person name="Seo T."/>
        </authorList>
    </citation>
    <scope>NUCLEOTIDE SEQUENCE [LARGE SCALE GENOMIC DNA]</scope>
    <source>
        <strain evidence="8 9">MYSH2</strain>
    </source>
</reference>
<name>A0A372NSA2_9SPHI</name>
<dbReference type="InterPro" id="IPR058624">
    <property type="entry name" value="MdtA-like_HH"/>
</dbReference>
<gene>
    <name evidence="8" type="ORF">D0C36_19570</name>
</gene>
<dbReference type="Pfam" id="PF25876">
    <property type="entry name" value="HH_MFP_RND"/>
    <property type="match status" value="1"/>
</dbReference>
<dbReference type="Gene3D" id="2.40.30.170">
    <property type="match status" value="1"/>
</dbReference>
<feature type="domain" description="Multidrug resistance protein MdtA-like alpha-helical hairpin" evidence="4">
    <location>
        <begin position="95"/>
        <end position="164"/>
    </location>
</feature>
<protein>
    <submittedName>
        <fullName evidence="8">Efflux RND transporter periplasmic adaptor subunit</fullName>
    </submittedName>
</protein>
<evidence type="ECO:0000259" key="4">
    <source>
        <dbReference type="Pfam" id="PF25876"/>
    </source>
</evidence>
<feature type="domain" description="Multidrug resistance protein MdtA-like barrel-sandwich hybrid" evidence="5">
    <location>
        <begin position="56"/>
        <end position="193"/>
    </location>
</feature>
<feature type="domain" description="Multidrug resistance protein MdtA-like beta-barrel" evidence="6">
    <location>
        <begin position="206"/>
        <end position="289"/>
    </location>
</feature>
<comment type="caution">
    <text evidence="8">The sequence shown here is derived from an EMBL/GenBank/DDBJ whole genome shotgun (WGS) entry which is preliminary data.</text>
</comment>
<feature type="domain" description="Multidrug resistance protein MdtA-like C-terminal permuted SH3" evidence="7">
    <location>
        <begin position="295"/>
        <end position="355"/>
    </location>
</feature>
<organism evidence="8 9">
    <name type="scientific">Mucilaginibacter conchicola</name>
    <dbReference type="NCBI Taxonomy" id="2303333"/>
    <lineage>
        <taxon>Bacteria</taxon>
        <taxon>Pseudomonadati</taxon>
        <taxon>Bacteroidota</taxon>
        <taxon>Sphingobacteriia</taxon>
        <taxon>Sphingobacteriales</taxon>
        <taxon>Sphingobacteriaceae</taxon>
        <taxon>Mucilaginibacter</taxon>
    </lineage>
</organism>
<dbReference type="InterPro" id="IPR058625">
    <property type="entry name" value="MdtA-like_BSH"/>
</dbReference>
<comment type="subcellular location">
    <subcellularLocation>
        <location evidence="1">Cell envelope</location>
    </subcellularLocation>
</comment>
<dbReference type="Pfam" id="PF25944">
    <property type="entry name" value="Beta-barrel_RND"/>
    <property type="match status" value="1"/>
</dbReference>
<evidence type="ECO:0000256" key="2">
    <source>
        <dbReference type="ARBA" id="ARBA00009477"/>
    </source>
</evidence>
<evidence type="ECO:0000256" key="3">
    <source>
        <dbReference type="SAM" id="Coils"/>
    </source>
</evidence>
<dbReference type="AlphaFoldDB" id="A0A372NSA2"/>
<sequence length="377" mass="40647">MKNITLYSLLAIALAGCSRPSPQQPVPESLPVSRVASGSAVTYQEYPATLEGAVNVEIRPQIEGILEKTFVDEGAYVRKGQPLFAIDDRPLRQKLASAAASVLSMEGNLNNARLEVEKLIPLVQNKVVADYQLKAAKAVMQTAEGNLAQARAQLGSARIDLGYTVIKAPAPGYIGRLPKKQGSIISPADVTALTLLSDTRFVRAYFSLGEEDFVNFKEQYPGNGVRDKLQHLAPVKLLLANKTVYGIPGRVDMVDGQFDPRTAAITLRATFSNEQGLLKTGNTGKVKMALVHADVIQVPASATVDLQDKIFVYVVGSDHKVRRKFISVTGKNGDKYLVGGGLTPGELIVLSGFDRLQDGALIKPVETKLQPEAIARN</sequence>
<dbReference type="OrthoDB" id="9801814at2"/>
<dbReference type="Gene3D" id="1.10.287.470">
    <property type="entry name" value="Helix hairpin bin"/>
    <property type="match status" value="1"/>
</dbReference>
<dbReference type="InterPro" id="IPR058627">
    <property type="entry name" value="MdtA-like_C"/>
</dbReference>
<dbReference type="PANTHER" id="PTHR30158:SF23">
    <property type="entry name" value="MULTIDRUG RESISTANCE PROTEIN MEXA"/>
    <property type="match status" value="1"/>
</dbReference>
<feature type="coiled-coil region" evidence="3">
    <location>
        <begin position="133"/>
        <end position="160"/>
    </location>
</feature>
<dbReference type="NCBIfam" id="TIGR01730">
    <property type="entry name" value="RND_mfp"/>
    <property type="match status" value="1"/>
</dbReference>
<dbReference type="RefSeq" id="WP_117393346.1">
    <property type="nucleotide sequence ID" value="NZ_QWDC01000003.1"/>
</dbReference>
<keyword evidence="9" id="KW-1185">Reference proteome</keyword>
<dbReference type="SUPFAM" id="SSF111369">
    <property type="entry name" value="HlyD-like secretion proteins"/>
    <property type="match status" value="1"/>
</dbReference>
<accession>A0A372NSA2</accession>